<evidence type="ECO:0000313" key="4">
    <source>
        <dbReference type="Proteomes" id="UP000604481"/>
    </source>
</evidence>
<dbReference type="SUPFAM" id="SSF53850">
    <property type="entry name" value="Periplasmic binding protein-like II"/>
    <property type="match status" value="1"/>
</dbReference>
<dbReference type="Proteomes" id="UP000604481">
    <property type="component" value="Unassembled WGS sequence"/>
</dbReference>
<evidence type="ECO:0000256" key="1">
    <source>
        <dbReference type="SAM" id="SignalP"/>
    </source>
</evidence>
<keyword evidence="4" id="KW-1185">Reference proteome</keyword>
<dbReference type="PANTHER" id="PTHR38834:SF3">
    <property type="entry name" value="SOLUTE-BINDING PROTEIN FAMILY 3_N-TERMINAL DOMAIN-CONTAINING PROTEIN"/>
    <property type="match status" value="1"/>
</dbReference>
<sequence>MIIPKNLFICWLAACTTLLAGLNPGVAAAADVTAYTENLPPLNYEQDGQLRGFSVELLQKMASEAGLTLDIQVMPWIRAYQTAQGDGDNLLFTLVRTPEREALFQWIGPVAKRQVYLFRLTSRSEILPRNLDEARRWRIGVVRESASTRLLMANGFELGRDLEPGQDDYMNMRKLQHGRIDMMLALDASAYFNLAKLGGAENDIVPALLVDGQSEYYIGASPRFSPAKLQRLQQAFAKLQRNGELAALRRRYFGS</sequence>
<proteinExistence type="predicted"/>
<dbReference type="Pfam" id="PF00497">
    <property type="entry name" value="SBP_bac_3"/>
    <property type="match status" value="1"/>
</dbReference>
<evidence type="ECO:0000313" key="3">
    <source>
        <dbReference type="EMBL" id="MBE9610981.1"/>
    </source>
</evidence>
<name>A0A8J7FPS9_9NEIS</name>
<dbReference type="InterPro" id="IPR001638">
    <property type="entry name" value="Solute-binding_3/MltF_N"/>
</dbReference>
<feature type="chain" id="PRO_5035209707" evidence="1">
    <location>
        <begin position="30"/>
        <end position="255"/>
    </location>
</feature>
<dbReference type="PANTHER" id="PTHR38834">
    <property type="entry name" value="PERIPLASMIC SUBSTRATE BINDING PROTEIN FAMILY 3"/>
    <property type="match status" value="1"/>
</dbReference>
<dbReference type="EMBL" id="JADFUA010000017">
    <property type="protein sequence ID" value="MBE9610981.1"/>
    <property type="molecule type" value="Genomic_DNA"/>
</dbReference>
<comment type="caution">
    <text evidence="3">The sequence shown here is derived from an EMBL/GenBank/DDBJ whole genome shotgun (WGS) entry which is preliminary data.</text>
</comment>
<organism evidence="3 4">
    <name type="scientific">Chitinilyticum piscinae</name>
    <dbReference type="NCBI Taxonomy" id="2866724"/>
    <lineage>
        <taxon>Bacteria</taxon>
        <taxon>Pseudomonadati</taxon>
        <taxon>Pseudomonadota</taxon>
        <taxon>Betaproteobacteria</taxon>
        <taxon>Neisseriales</taxon>
        <taxon>Chitinibacteraceae</taxon>
        <taxon>Chitinilyticum</taxon>
    </lineage>
</organism>
<feature type="domain" description="Solute-binding protein family 3/N-terminal" evidence="2">
    <location>
        <begin position="31"/>
        <end position="255"/>
    </location>
</feature>
<dbReference type="RefSeq" id="WP_194117499.1">
    <property type="nucleotide sequence ID" value="NZ_JADFUA010000017.1"/>
</dbReference>
<feature type="signal peptide" evidence="1">
    <location>
        <begin position="1"/>
        <end position="29"/>
    </location>
</feature>
<dbReference type="AlphaFoldDB" id="A0A8J7FPS9"/>
<dbReference type="Gene3D" id="3.40.190.10">
    <property type="entry name" value="Periplasmic binding protein-like II"/>
    <property type="match status" value="2"/>
</dbReference>
<evidence type="ECO:0000259" key="2">
    <source>
        <dbReference type="SMART" id="SM00062"/>
    </source>
</evidence>
<dbReference type="SMART" id="SM00062">
    <property type="entry name" value="PBPb"/>
    <property type="match status" value="1"/>
</dbReference>
<protein>
    <submittedName>
        <fullName evidence="3">Transporter substrate-binding domain-containing protein</fullName>
    </submittedName>
</protein>
<accession>A0A8J7FPS9</accession>
<keyword evidence="1" id="KW-0732">Signal</keyword>
<reference evidence="3 4" key="1">
    <citation type="submission" date="2020-10" db="EMBL/GenBank/DDBJ databases">
        <title>The genome sequence of Chitinilyticum litopenaei 4Y14.</title>
        <authorList>
            <person name="Liu Y."/>
        </authorList>
    </citation>
    <scope>NUCLEOTIDE SEQUENCE [LARGE SCALE GENOMIC DNA]</scope>
    <source>
        <strain evidence="3 4">4Y14</strain>
    </source>
</reference>
<gene>
    <name evidence="3" type="ORF">INR99_16800</name>
</gene>